<sequence length="247" mass="27581">MNSAVRKICNLPADAERREPHLTVATANAILKRLRTVKLDRSQAASESLPDYNNAVEFPDSTSDVPGSPVSSIEVLQDAPTTSSLDLSAGSVLMGGALSHYTNTNDTAITDSSTLAKLQVKQEEAFEAARYASEAYAKDLHDELDPHYYQTDDDRPPHKRRRSTTIDHAKRDHYVHLKETSQHCHNALISRSTFHKCSRCSSHRGHRKRKWSTASSPPQSHAFVFAAPILCRYLLTRAIPVRSYTKE</sequence>
<feature type="compositionally biased region" description="Polar residues" evidence="1">
    <location>
        <begin position="60"/>
        <end position="71"/>
    </location>
</feature>
<evidence type="ECO:0000313" key="2">
    <source>
        <dbReference type="EMBL" id="KAF5256032.1"/>
    </source>
</evidence>
<dbReference type="Proteomes" id="UP000558688">
    <property type="component" value="Unassembled WGS sequence"/>
</dbReference>
<evidence type="ECO:0000313" key="3">
    <source>
        <dbReference type="Proteomes" id="UP000558688"/>
    </source>
</evidence>
<proteinExistence type="predicted"/>
<organism evidence="2 3">
    <name type="scientific">Fusarium oxysporum</name>
    <name type="common">Fusarium vascular wilt</name>
    <dbReference type="NCBI Taxonomy" id="5507"/>
    <lineage>
        <taxon>Eukaryota</taxon>
        <taxon>Fungi</taxon>
        <taxon>Dikarya</taxon>
        <taxon>Ascomycota</taxon>
        <taxon>Pezizomycotina</taxon>
        <taxon>Sordariomycetes</taxon>
        <taxon>Hypocreomycetidae</taxon>
        <taxon>Hypocreales</taxon>
        <taxon>Nectriaceae</taxon>
        <taxon>Fusarium</taxon>
        <taxon>Fusarium oxysporum species complex</taxon>
    </lineage>
</organism>
<reference evidence="2" key="1">
    <citation type="submission" date="2020-02" db="EMBL/GenBank/DDBJ databases">
        <title>Identification and distribution of gene clusters putatively required for synthesis of sphingolipid metabolism inhibitors in phylogenetically diverse species of the filamentous fungus Fusarium.</title>
        <authorList>
            <person name="Kim H.-S."/>
            <person name="Busman M."/>
            <person name="Brown D.W."/>
            <person name="Divon H."/>
            <person name="Uhlig S."/>
            <person name="Proctor R.H."/>
        </authorList>
    </citation>
    <scope>NUCLEOTIDE SEQUENCE [LARGE SCALE GENOMIC DNA]</scope>
    <source>
        <strain evidence="2">NRRL 39464</strain>
    </source>
</reference>
<feature type="region of interest" description="Disordered" evidence="1">
    <location>
        <begin position="52"/>
        <end position="71"/>
    </location>
</feature>
<feature type="region of interest" description="Disordered" evidence="1">
    <location>
        <begin position="142"/>
        <end position="167"/>
    </location>
</feature>
<dbReference type="AlphaFoldDB" id="A0A8H4ZZK5"/>
<gene>
    <name evidence="2" type="ORF">FOXYS1_13515</name>
</gene>
<evidence type="ECO:0000256" key="1">
    <source>
        <dbReference type="SAM" id="MobiDB-lite"/>
    </source>
</evidence>
<name>A0A8H4ZZK5_FUSOX</name>
<protein>
    <submittedName>
        <fullName evidence="2">Uncharacterized protein</fullName>
    </submittedName>
</protein>
<comment type="caution">
    <text evidence="2">The sequence shown here is derived from an EMBL/GenBank/DDBJ whole genome shotgun (WGS) entry which is preliminary data.</text>
</comment>
<accession>A0A8H4ZZK5</accession>
<feature type="compositionally biased region" description="Basic and acidic residues" evidence="1">
    <location>
        <begin position="142"/>
        <end position="156"/>
    </location>
</feature>
<dbReference type="EMBL" id="JAAFOW010002840">
    <property type="protein sequence ID" value="KAF5256032.1"/>
    <property type="molecule type" value="Genomic_DNA"/>
</dbReference>